<dbReference type="GO" id="GO:0005789">
    <property type="term" value="C:endoplasmic reticulum membrane"/>
    <property type="evidence" value="ECO:0007669"/>
    <property type="project" value="UniProtKB-SubCell"/>
</dbReference>
<keyword evidence="9 10" id="KW-0472">Membrane</keyword>
<evidence type="ECO:0000256" key="8">
    <source>
        <dbReference type="ARBA" id="ARBA00022989"/>
    </source>
</evidence>
<feature type="transmembrane region" description="Helical" evidence="10">
    <location>
        <begin position="199"/>
        <end position="227"/>
    </location>
</feature>
<evidence type="ECO:0000256" key="7">
    <source>
        <dbReference type="ARBA" id="ARBA00022824"/>
    </source>
</evidence>
<dbReference type="PANTHER" id="PTHR22760:SF2">
    <property type="entry name" value="ALPHA-1,2-MANNOSYLTRANSFERASE ALG9"/>
    <property type="match status" value="1"/>
</dbReference>
<keyword evidence="5 11" id="KW-0808">Transferase</keyword>
<feature type="transmembrane region" description="Helical" evidence="10">
    <location>
        <begin position="360"/>
        <end position="377"/>
    </location>
</feature>
<feature type="transmembrane region" description="Helical" evidence="10">
    <location>
        <begin position="310"/>
        <end position="329"/>
    </location>
</feature>
<keyword evidence="4 10" id="KW-0328">Glycosyltransferase</keyword>
<accession>A0AAD9DAP9</accession>
<dbReference type="AlphaFoldDB" id="A0AAD9DAP9"/>
<feature type="transmembrane region" description="Helical" evidence="10">
    <location>
        <begin position="248"/>
        <end position="270"/>
    </location>
</feature>
<evidence type="ECO:0000256" key="3">
    <source>
        <dbReference type="ARBA" id="ARBA00007063"/>
    </source>
</evidence>
<comment type="subcellular location">
    <subcellularLocation>
        <location evidence="1 10">Endoplasmic reticulum membrane</location>
        <topology evidence="1 10">Multi-pass membrane protein</topology>
    </subcellularLocation>
</comment>
<comment type="pathway">
    <text evidence="2">Protein modification; protein glycosylation.</text>
</comment>
<comment type="caution">
    <text evidence="11">The sequence shown here is derived from an EMBL/GenBank/DDBJ whole genome shotgun (WGS) entry which is preliminary data.</text>
</comment>
<evidence type="ECO:0000256" key="1">
    <source>
        <dbReference type="ARBA" id="ARBA00004477"/>
    </source>
</evidence>
<dbReference type="InterPro" id="IPR005599">
    <property type="entry name" value="GPI_mannosylTrfase"/>
</dbReference>
<evidence type="ECO:0000256" key="5">
    <source>
        <dbReference type="ARBA" id="ARBA00022679"/>
    </source>
</evidence>
<keyword evidence="7 10" id="KW-0256">Endoplasmic reticulum</keyword>
<protein>
    <recommendedName>
        <fullName evidence="10">Mannosyltransferase</fullName>
        <ecNumber evidence="10">2.4.1.-</ecNumber>
    </recommendedName>
</protein>
<keyword evidence="12" id="KW-1185">Reference proteome</keyword>
<feature type="transmembrane region" description="Helical" evidence="10">
    <location>
        <begin position="389"/>
        <end position="416"/>
    </location>
</feature>
<evidence type="ECO:0000256" key="10">
    <source>
        <dbReference type="RuleBase" id="RU363075"/>
    </source>
</evidence>
<evidence type="ECO:0000313" key="11">
    <source>
        <dbReference type="EMBL" id="KAK1738823.1"/>
    </source>
</evidence>
<evidence type="ECO:0000313" key="12">
    <source>
        <dbReference type="Proteomes" id="UP001224775"/>
    </source>
</evidence>
<evidence type="ECO:0000256" key="6">
    <source>
        <dbReference type="ARBA" id="ARBA00022692"/>
    </source>
</evidence>
<organism evidence="11 12">
    <name type="scientific">Skeletonema marinoi</name>
    <dbReference type="NCBI Taxonomy" id="267567"/>
    <lineage>
        <taxon>Eukaryota</taxon>
        <taxon>Sar</taxon>
        <taxon>Stramenopiles</taxon>
        <taxon>Ochrophyta</taxon>
        <taxon>Bacillariophyta</taxon>
        <taxon>Coscinodiscophyceae</taxon>
        <taxon>Thalassiosirophycidae</taxon>
        <taxon>Thalassiosirales</taxon>
        <taxon>Skeletonemataceae</taxon>
        <taxon>Skeletonema</taxon>
        <taxon>Skeletonema marinoi-dohrnii complex</taxon>
    </lineage>
</organism>
<dbReference type="EC" id="2.4.1.-" evidence="10"/>
<proteinExistence type="inferred from homology"/>
<dbReference type="EMBL" id="JATAAI010000019">
    <property type="protein sequence ID" value="KAK1738823.1"/>
    <property type="molecule type" value="Genomic_DNA"/>
</dbReference>
<dbReference type="PANTHER" id="PTHR22760">
    <property type="entry name" value="GLYCOSYLTRANSFERASE"/>
    <property type="match status" value="1"/>
</dbReference>
<keyword evidence="8 10" id="KW-1133">Transmembrane helix</keyword>
<comment type="similarity">
    <text evidence="3 10">Belongs to the glycosyltransferase 22 family.</text>
</comment>
<name>A0AAD9DAP9_9STRA</name>
<keyword evidence="6 10" id="KW-0812">Transmembrane</keyword>
<evidence type="ECO:0000256" key="4">
    <source>
        <dbReference type="ARBA" id="ARBA00022676"/>
    </source>
</evidence>
<dbReference type="Pfam" id="PF03901">
    <property type="entry name" value="Glyco_transf_22"/>
    <property type="match status" value="1"/>
</dbReference>
<sequence length="633" mass="71282">MASSTAKKTVSSYQIGSTLSILYIAIRVSTANLAPITDCDEVFNYWEPLHFILYGSGMQTWEYAPQYALRTYVYLLPMAGLAKCLQFLLKFLPRQQLFNLLLLQSSTTTQEILLMDDKPLLFAMLRSSLILTSCYSELSFLSSIHDTISPTLAHWTAFCSFTTAGNFHASPALLPSSTVMILWRLSAANQLRGWDGYAILWGLVAVLAVGWPFCAVLFVSTGLWALWKAAVSSSLERNDDGIGMRCRLMVHVLIRTALHAIVIQAIVMMIDYHYYGKIVSPIWNIFVYNATAGGDELYGVEPLSYYVKNLLLNFNVVGLLGILSLPILLGRKLLASSFPQTVLFRLGDGHFSSSGASDGLKILMLVPMYIWMAIVFPRPHKEERFLFPIYPMLCFGASIALEEVMMMSMQVLSLILPKSKVAPSPNKCMLLGLVLLSPFAVISISRSFALHHNYSAPLDLYQHFYYHHILSKDMTSERENEEVTYICTAGEWYRFPSSFFLPANTQLGFLKSSFSGQLPQPFTELGSKKESLEIQEGAFNDVNKEEMDRYIGIHQCSYVVELVPSDISDGEETPECLQYMKSDPSGDWTQVASYKYLDAISTDALHRILYIPFRRSSKVRHKGYNLYSVSRSK</sequence>
<dbReference type="Proteomes" id="UP001224775">
    <property type="component" value="Unassembled WGS sequence"/>
</dbReference>
<evidence type="ECO:0000256" key="2">
    <source>
        <dbReference type="ARBA" id="ARBA00004922"/>
    </source>
</evidence>
<gene>
    <name evidence="11" type="ORF">QTG54_010139</name>
</gene>
<feature type="transmembrane region" description="Helical" evidence="10">
    <location>
        <begin position="428"/>
        <end position="449"/>
    </location>
</feature>
<dbReference type="GO" id="GO:0000026">
    <property type="term" value="F:alpha-1,2-mannosyltransferase activity"/>
    <property type="evidence" value="ECO:0007669"/>
    <property type="project" value="TreeGrafter"/>
</dbReference>
<evidence type="ECO:0000256" key="9">
    <source>
        <dbReference type="ARBA" id="ARBA00023136"/>
    </source>
</evidence>
<reference evidence="11" key="1">
    <citation type="submission" date="2023-06" db="EMBL/GenBank/DDBJ databases">
        <title>Survivors Of The Sea: Transcriptome response of Skeletonema marinoi to long-term dormancy.</title>
        <authorList>
            <person name="Pinder M.I.M."/>
            <person name="Kourtchenko O."/>
            <person name="Robertson E.K."/>
            <person name="Larsson T."/>
            <person name="Maumus F."/>
            <person name="Osuna-Cruz C.M."/>
            <person name="Vancaester E."/>
            <person name="Stenow R."/>
            <person name="Vandepoele K."/>
            <person name="Ploug H."/>
            <person name="Bruchert V."/>
            <person name="Godhe A."/>
            <person name="Topel M."/>
        </authorList>
    </citation>
    <scope>NUCLEOTIDE SEQUENCE</scope>
    <source>
        <strain evidence="11">R05AC</strain>
    </source>
</reference>
<dbReference type="GO" id="GO:0006487">
    <property type="term" value="P:protein N-linked glycosylation"/>
    <property type="evidence" value="ECO:0007669"/>
    <property type="project" value="TreeGrafter"/>
</dbReference>